<protein>
    <submittedName>
        <fullName evidence="2">Uncharacterized protein</fullName>
    </submittedName>
</protein>
<feature type="region of interest" description="Disordered" evidence="1">
    <location>
        <begin position="1"/>
        <end position="39"/>
    </location>
</feature>
<feature type="compositionally biased region" description="Basic and acidic residues" evidence="1">
    <location>
        <begin position="24"/>
        <end position="33"/>
    </location>
</feature>
<evidence type="ECO:0000313" key="2">
    <source>
        <dbReference type="EMBL" id="MCI36089.1"/>
    </source>
</evidence>
<comment type="caution">
    <text evidence="2">The sequence shown here is derived from an EMBL/GenBank/DDBJ whole genome shotgun (WGS) entry which is preliminary data.</text>
</comment>
<feature type="compositionally biased region" description="Basic and acidic residues" evidence="1">
    <location>
        <begin position="1"/>
        <end position="15"/>
    </location>
</feature>
<sequence length="39" mass="4476">VLAKREAARESEAKQKQNGLQVRNSEKPREVARRLAMAR</sequence>
<dbReference type="Proteomes" id="UP000265520">
    <property type="component" value="Unassembled WGS sequence"/>
</dbReference>
<organism evidence="2 3">
    <name type="scientific">Trifolium medium</name>
    <dbReference type="NCBI Taxonomy" id="97028"/>
    <lineage>
        <taxon>Eukaryota</taxon>
        <taxon>Viridiplantae</taxon>
        <taxon>Streptophyta</taxon>
        <taxon>Embryophyta</taxon>
        <taxon>Tracheophyta</taxon>
        <taxon>Spermatophyta</taxon>
        <taxon>Magnoliopsida</taxon>
        <taxon>eudicotyledons</taxon>
        <taxon>Gunneridae</taxon>
        <taxon>Pentapetalae</taxon>
        <taxon>rosids</taxon>
        <taxon>fabids</taxon>
        <taxon>Fabales</taxon>
        <taxon>Fabaceae</taxon>
        <taxon>Papilionoideae</taxon>
        <taxon>50 kb inversion clade</taxon>
        <taxon>NPAAA clade</taxon>
        <taxon>Hologalegina</taxon>
        <taxon>IRL clade</taxon>
        <taxon>Trifolieae</taxon>
        <taxon>Trifolium</taxon>
    </lineage>
</organism>
<feature type="non-terminal residue" evidence="2">
    <location>
        <position position="1"/>
    </location>
</feature>
<evidence type="ECO:0000313" key="3">
    <source>
        <dbReference type="Proteomes" id="UP000265520"/>
    </source>
</evidence>
<evidence type="ECO:0000256" key="1">
    <source>
        <dbReference type="SAM" id="MobiDB-lite"/>
    </source>
</evidence>
<name>A0A392RIL8_9FABA</name>
<reference evidence="2 3" key="1">
    <citation type="journal article" date="2018" name="Front. Plant Sci.">
        <title>Red Clover (Trifolium pratense) and Zigzag Clover (T. medium) - A Picture of Genomic Similarities and Differences.</title>
        <authorList>
            <person name="Dluhosova J."/>
            <person name="Istvanek J."/>
            <person name="Nedelnik J."/>
            <person name="Repkova J."/>
        </authorList>
    </citation>
    <scope>NUCLEOTIDE SEQUENCE [LARGE SCALE GENOMIC DNA]</scope>
    <source>
        <strain evidence="3">cv. 10/8</strain>
        <tissue evidence="2">Leaf</tissue>
    </source>
</reference>
<keyword evidence="3" id="KW-1185">Reference proteome</keyword>
<dbReference type="AlphaFoldDB" id="A0A392RIL8"/>
<accession>A0A392RIL8</accession>
<dbReference type="EMBL" id="LXQA010230331">
    <property type="protein sequence ID" value="MCI36089.1"/>
    <property type="molecule type" value="Genomic_DNA"/>
</dbReference>
<proteinExistence type="predicted"/>